<reference evidence="2" key="1">
    <citation type="journal article" date="2019" name="Int. J. Syst. Evol. Microbiol.">
        <title>The Global Catalogue of Microorganisms (GCM) 10K type strain sequencing project: providing services to taxonomists for standard genome sequencing and annotation.</title>
        <authorList>
            <consortium name="The Broad Institute Genomics Platform"/>
            <consortium name="The Broad Institute Genome Sequencing Center for Infectious Disease"/>
            <person name="Wu L."/>
            <person name="Ma J."/>
        </authorList>
    </citation>
    <scope>NUCLEOTIDE SEQUENCE [LARGE SCALE GENOMIC DNA]</scope>
    <source>
        <strain evidence="2">JCM 31405</strain>
    </source>
</reference>
<evidence type="ECO:0000313" key="2">
    <source>
        <dbReference type="Proteomes" id="UP000644548"/>
    </source>
</evidence>
<evidence type="ECO:0008006" key="3">
    <source>
        <dbReference type="Google" id="ProtNLM"/>
    </source>
</evidence>
<comment type="caution">
    <text evidence="1">The sequence shown here is derived from an EMBL/GenBank/DDBJ whole genome shotgun (WGS) entry which is preliminary data.</text>
</comment>
<name>A0ABQ2S9K3_9DEIO</name>
<gene>
    <name evidence="1" type="ORF">GCM10008960_41610</name>
</gene>
<proteinExistence type="predicted"/>
<evidence type="ECO:0000313" key="1">
    <source>
        <dbReference type="EMBL" id="GGS11308.1"/>
    </source>
</evidence>
<protein>
    <recommendedName>
        <fullName evidence="3">Transposase DDE domain-containing protein</fullName>
    </recommendedName>
</protein>
<dbReference type="Proteomes" id="UP000644548">
    <property type="component" value="Unassembled WGS sequence"/>
</dbReference>
<accession>A0ABQ2S9K3</accession>
<organism evidence="1 2">
    <name type="scientific">Deinococcus sedimenti</name>
    <dbReference type="NCBI Taxonomy" id="1867090"/>
    <lineage>
        <taxon>Bacteria</taxon>
        <taxon>Thermotogati</taxon>
        <taxon>Deinococcota</taxon>
        <taxon>Deinococci</taxon>
        <taxon>Deinococcales</taxon>
        <taxon>Deinococcaceae</taxon>
        <taxon>Deinococcus</taxon>
    </lineage>
</organism>
<dbReference type="EMBL" id="BMQN01000034">
    <property type="protein sequence ID" value="GGS11308.1"/>
    <property type="molecule type" value="Genomic_DNA"/>
</dbReference>
<keyword evidence="2" id="KW-1185">Reference proteome</keyword>
<sequence length="93" mass="10476">MLYRPRWSMECTFASLEVRGFDLERTGIIHSDRLERVFGLVTLGWASCLRIGVWLQAQVPIKVKAHARSAMRCGTARSNWVTPRGGTCPSDPN</sequence>